<protein>
    <submittedName>
        <fullName evidence="3">Uncharacterized protein</fullName>
    </submittedName>
</protein>
<gene>
    <name evidence="3" type="ORF">GCM10010238_06840</name>
</gene>
<reference evidence="3" key="1">
    <citation type="journal article" date="2014" name="Int. J. Syst. Evol. Microbiol.">
        <title>Complete genome sequence of Corynebacterium casei LMG S-19264T (=DSM 44701T), isolated from a smear-ripened cheese.</title>
        <authorList>
            <consortium name="US DOE Joint Genome Institute (JGI-PGF)"/>
            <person name="Walter F."/>
            <person name="Albersmeier A."/>
            <person name="Kalinowski J."/>
            <person name="Ruckert C."/>
        </authorList>
    </citation>
    <scope>NUCLEOTIDE SEQUENCE</scope>
    <source>
        <strain evidence="3">JCM 4234</strain>
    </source>
</reference>
<proteinExistence type="predicted"/>
<keyword evidence="2" id="KW-0472">Membrane</keyword>
<name>A0A918G5Z1_STRGD</name>
<organism evidence="3 4">
    <name type="scientific">Streptomyces griseoviridis</name>
    <dbReference type="NCBI Taxonomy" id="45398"/>
    <lineage>
        <taxon>Bacteria</taxon>
        <taxon>Bacillati</taxon>
        <taxon>Actinomycetota</taxon>
        <taxon>Actinomycetes</taxon>
        <taxon>Kitasatosporales</taxon>
        <taxon>Streptomycetaceae</taxon>
        <taxon>Streptomyces</taxon>
    </lineage>
</organism>
<feature type="transmembrane region" description="Helical" evidence="2">
    <location>
        <begin position="29"/>
        <end position="48"/>
    </location>
</feature>
<sequence length="81" mass="8196">MPLTLPRPEETAAMSTPTRTGIVPPTRSHALVVLLLGVVGLTVSASTLRDGVAILPVVALALSVAVVGLGAYGLVRARRAG</sequence>
<feature type="transmembrane region" description="Helical" evidence="2">
    <location>
        <begin position="54"/>
        <end position="75"/>
    </location>
</feature>
<feature type="region of interest" description="Disordered" evidence="1">
    <location>
        <begin position="1"/>
        <end position="20"/>
    </location>
</feature>
<keyword evidence="4" id="KW-1185">Reference proteome</keyword>
<evidence type="ECO:0000256" key="1">
    <source>
        <dbReference type="SAM" id="MobiDB-lite"/>
    </source>
</evidence>
<reference evidence="3" key="2">
    <citation type="submission" date="2020-09" db="EMBL/GenBank/DDBJ databases">
        <authorList>
            <person name="Sun Q."/>
            <person name="Ohkuma M."/>
        </authorList>
    </citation>
    <scope>NUCLEOTIDE SEQUENCE</scope>
    <source>
        <strain evidence="3">JCM 4234</strain>
    </source>
</reference>
<keyword evidence="2" id="KW-1133">Transmembrane helix</keyword>
<evidence type="ECO:0000313" key="4">
    <source>
        <dbReference type="Proteomes" id="UP000653493"/>
    </source>
</evidence>
<dbReference type="Proteomes" id="UP000653493">
    <property type="component" value="Unassembled WGS sequence"/>
</dbReference>
<dbReference type="EMBL" id="BMSL01000001">
    <property type="protein sequence ID" value="GGS21183.1"/>
    <property type="molecule type" value="Genomic_DNA"/>
</dbReference>
<evidence type="ECO:0000313" key="3">
    <source>
        <dbReference type="EMBL" id="GGS21183.1"/>
    </source>
</evidence>
<accession>A0A918G5Z1</accession>
<dbReference type="AlphaFoldDB" id="A0A918G5Z1"/>
<keyword evidence="2" id="KW-0812">Transmembrane</keyword>
<comment type="caution">
    <text evidence="3">The sequence shown here is derived from an EMBL/GenBank/DDBJ whole genome shotgun (WGS) entry which is preliminary data.</text>
</comment>
<evidence type="ECO:0000256" key="2">
    <source>
        <dbReference type="SAM" id="Phobius"/>
    </source>
</evidence>